<keyword evidence="4 7" id="KW-0067">ATP-binding</keyword>
<dbReference type="InterPro" id="IPR015854">
    <property type="entry name" value="ABC_transpr_LolD-like"/>
</dbReference>
<evidence type="ECO:0000313" key="9">
    <source>
        <dbReference type="Proteomes" id="UP000092565"/>
    </source>
</evidence>
<reference evidence="7 9" key="1">
    <citation type="submission" date="2016-04" db="EMBL/GenBank/DDBJ databases">
        <authorList>
            <person name="Evans L.H."/>
            <person name="Alamgir A."/>
            <person name="Owens N."/>
            <person name="Weber N.D."/>
            <person name="Virtaneva K."/>
            <person name="Barbian K."/>
            <person name="Babar A."/>
            <person name="Rosenke K."/>
        </authorList>
    </citation>
    <scope>NUCLEOTIDE SEQUENCE [LARGE SCALE GENOMIC DNA]</scope>
    <source>
        <strain evidence="7 9">JL2886</strain>
    </source>
</reference>
<evidence type="ECO:0000313" key="8">
    <source>
        <dbReference type="EMBL" id="MDE4166874.1"/>
    </source>
</evidence>
<protein>
    <submittedName>
        <fullName evidence="7">ABC transporter ATP-binding protein</fullName>
    </submittedName>
</protein>
<keyword evidence="9" id="KW-1185">Reference proteome</keyword>
<sequence length="244" mass="26490">MTTLIKAAHLGRSYSSGGTSIDALKNCSISVTAGEFVAIMGPSGSGKTTLMNLLGLLDRQDAGTLDILGRRASGLTDARRAEIRNRIFGFVFQSYNLLPRHSAVENVELPMIYASIRAGERRRRAVKALEDVGLAKRQGHYPHQLSGGEQQRVAIARALVNQPRLILADEPTGALDSQKGRQILALFQTINRAGHAVVVVTHDERVARHAQRILRMADGEIISDETVPNRLWAADAASGVLVLR</sequence>
<evidence type="ECO:0000256" key="3">
    <source>
        <dbReference type="ARBA" id="ARBA00022741"/>
    </source>
</evidence>
<dbReference type="Proteomes" id="UP000092565">
    <property type="component" value="Chromosome"/>
</dbReference>
<dbReference type="SMART" id="SM00382">
    <property type="entry name" value="AAA"/>
    <property type="match status" value="1"/>
</dbReference>
<dbReference type="PANTHER" id="PTHR24220:SF86">
    <property type="entry name" value="ABC TRANSPORTER ABCH.1"/>
    <property type="match status" value="1"/>
</dbReference>
<dbReference type="Proteomes" id="UP001218364">
    <property type="component" value="Unassembled WGS sequence"/>
</dbReference>
<dbReference type="Pfam" id="PF00005">
    <property type="entry name" value="ABC_tran"/>
    <property type="match status" value="1"/>
</dbReference>
<dbReference type="GO" id="GO:0005524">
    <property type="term" value="F:ATP binding"/>
    <property type="evidence" value="ECO:0007669"/>
    <property type="project" value="UniProtKB-KW"/>
</dbReference>
<dbReference type="Gene3D" id="3.40.50.300">
    <property type="entry name" value="P-loop containing nucleotide triphosphate hydrolases"/>
    <property type="match status" value="1"/>
</dbReference>
<gene>
    <name evidence="7" type="ORF">JL2886_01244</name>
    <name evidence="8" type="ORF">PXK24_14345</name>
</gene>
<keyword evidence="3" id="KW-0547">Nucleotide-binding</keyword>
<dbReference type="PROSITE" id="PS00211">
    <property type="entry name" value="ABC_TRANSPORTER_1"/>
    <property type="match status" value="1"/>
</dbReference>
<evidence type="ECO:0000256" key="2">
    <source>
        <dbReference type="ARBA" id="ARBA00022519"/>
    </source>
</evidence>
<evidence type="ECO:0000256" key="5">
    <source>
        <dbReference type="ARBA" id="ARBA00038388"/>
    </source>
</evidence>
<keyword evidence="1" id="KW-0813">Transport</keyword>
<evidence type="ECO:0000313" key="10">
    <source>
        <dbReference type="Proteomes" id="UP001218364"/>
    </source>
</evidence>
<comment type="similarity">
    <text evidence="5">Belongs to the ABC transporter superfamily. Macrolide exporter (TC 3.A.1.122) family.</text>
</comment>
<dbReference type="AlphaFoldDB" id="A0A1B0ZQ07"/>
<dbReference type="PROSITE" id="PS50893">
    <property type="entry name" value="ABC_TRANSPORTER_2"/>
    <property type="match status" value="1"/>
</dbReference>
<evidence type="ECO:0000256" key="4">
    <source>
        <dbReference type="ARBA" id="ARBA00022840"/>
    </source>
</evidence>
<keyword evidence="2" id="KW-1003">Cell membrane</keyword>
<name>A0A1B0ZQ07_9RHOB</name>
<keyword evidence="2" id="KW-0472">Membrane</keyword>
<dbReference type="InterPro" id="IPR003439">
    <property type="entry name" value="ABC_transporter-like_ATP-bd"/>
</dbReference>
<evidence type="ECO:0000259" key="6">
    <source>
        <dbReference type="PROSITE" id="PS50893"/>
    </source>
</evidence>
<dbReference type="GO" id="GO:0016887">
    <property type="term" value="F:ATP hydrolysis activity"/>
    <property type="evidence" value="ECO:0007669"/>
    <property type="project" value="InterPro"/>
</dbReference>
<dbReference type="EMBL" id="CP015124">
    <property type="protein sequence ID" value="ANP36164.1"/>
    <property type="molecule type" value="Genomic_DNA"/>
</dbReference>
<dbReference type="InterPro" id="IPR017911">
    <property type="entry name" value="MacB-like_ATP-bd"/>
</dbReference>
<dbReference type="InterPro" id="IPR017871">
    <property type="entry name" value="ABC_transporter-like_CS"/>
</dbReference>
<dbReference type="PANTHER" id="PTHR24220">
    <property type="entry name" value="IMPORT ATP-BINDING PROTEIN"/>
    <property type="match status" value="1"/>
</dbReference>
<accession>A0A1B0ZQ07</accession>
<dbReference type="CDD" id="cd03255">
    <property type="entry name" value="ABC_MJ0796_LolCDE_FtsE"/>
    <property type="match status" value="1"/>
</dbReference>
<feature type="domain" description="ABC transporter" evidence="6">
    <location>
        <begin position="5"/>
        <end position="243"/>
    </location>
</feature>
<dbReference type="InterPro" id="IPR027417">
    <property type="entry name" value="P-loop_NTPase"/>
</dbReference>
<evidence type="ECO:0000256" key="1">
    <source>
        <dbReference type="ARBA" id="ARBA00022448"/>
    </source>
</evidence>
<dbReference type="EMBL" id="JARCJK010000007">
    <property type="protein sequence ID" value="MDE4166874.1"/>
    <property type="molecule type" value="Genomic_DNA"/>
</dbReference>
<dbReference type="FunFam" id="3.40.50.300:FF:000032">
    <property type="entry name" value="Export ABC transporter ATP-binding protein"/>
    <property type="match status" value="1"/>
</dbReference>
<keyword evidence="2" id="KW-0997">Cell inner membrane</keyword>
<dbReference type="GO" id="GO:0022857">
    <property type="term" value="F:transmembrane transporter activity"/>
    <property type="evidence" value="ECO:0007669"/>
    <property type="project" value="TreeGrafter"/>
</dbReference>
<dbReference type="GO" id="GO:0005886">
    <property type="term" value="C:plasma membrane"/>
    <property type="evidence" value="ECO:0007669"/>
    <property type="project" value="TreeGrafter"/>
</dbReference>
<reference evidence="8 10" key="2">
    <citation type="submission" date="2023-02" db="EMBL/GenBank/DDBJ databases">
        <title>Population genomics of bacteria associated with diatom.</title>
        <authorList>
            <person name="Xie J."/>
            <person name="Wang H."/>
        </authorList>
    </citation>
    <scope>NUCLEOTIDE SEQUENCE [LARGE SCALE GENOMIC DNA]</scope>
    <source>
        <strain evidence="8 10">PT47_8</strain>
    </source>
</reference>
<proteinExistence type="inferred from homology"/>
<dbReference type="GO" id="GO:0098796">
    <property type="term" value="C:membrane protein complex"/>
    <property type="evidence" value="ECO:0007669"/>
    <property type="project" value="UniProtKB-ARBA"/>
</dbReference>
<organism evidence="7 9">
    <name type="scientific">Phaeobacter gallaeciensis</name>
    <dbReference type="NCBI Taxonomy" id="60890"/>
    <lineage>
        <taxon>Bacteria</taxon>
        <taxon>Pseudomonadati</taxon>
        <taxon>Pseudomonadota</taxon>
        <taxon>Alphaproteobacteria</taxon>
        <taxon>Rhodobacterales</taxon>
        <taxon>Roseobacteraceae</taxon>
        <taxon>Phaeobacter</taxon>
    </lineage>
</organism>
<dbReference type="RefSeq" id="WP_237028431.1">
    <property type="nucleotide sequence ID" value="NZ_CP015124.1"/>
</dbReference>
<dbReference type="InterPro" id="IPR003593">
    <property type="entry name" value="AAA+_ATPase"/>
</dbReference>
<evidence type="ECO:0000313" key="7">
    <source>
        <dbReference type="EMBL" id="ANP36164.1"/>
    </source>
</evidence>
<dbReference type="SUPFAM" id="SSF52540">
    <property type="entry name" value="P-loop containing nucleoside triphosphate hydrolases"/>
    <property type="match status" value="1"/>
</dbReference>